<dbReference type="AlphaFoldDB" id="A0A7S2JZP2"/>
<feature type="region of interest" description="Disordered" evidence="1">
    <location>
        <begin position="1"/>
        <end position="90"/>
    </location>
</feature>
<accession>A0A7S2JZP2</accession>
<evidence type="ECO:0000313" key="2">
    <source>
        <dbReference type="EMBL" id="CAD9562129.1"/>
    </source>
</evidence>
<feature type="compositionally biased region" description="Low complexity" evidence="1">
    <location>
        <begin position="50"/>
        <end position="59"/>
    </location>
</feature>
<feature type="compositionally biased region" description="Polar residues" evidence="1">
    <location>
        <begin position="24"/>
        <end position="44"/>
    </location>
</feature>
<feature type="compositionally biased region" description="Low complexity" evidence="1">
    <location>
        <begin position="74"/>
        <end position="90"/>
    </location>
</feature>
<sequence>MASSNNSIAARIAALKESQEASQERPSSSGSKATARKSSTNSISARIAAMQGVPVMGMPMPGGPSLNKRGSGASNSTQQSEISSSSDNVSRMMSLDMQNRLNLEIGQGRLPSRRNTAVDEDALSYPLLSRPIVRHPNRKSRVFPELKNVVFSTEKQVL</sequence>
<proteinExistence type="predicted"/>
<feature type="compositionally biased region" description="Low complexity" evidence="1">
    <location>
        <begin position="1"/>
        <end position="13"/>
    </location>
</feature>
<evidence type="ECO:0000256" key="1">
    <source>
        <dbReference type="SAM" id="MobiDB-lite"/>
    </source>
</evidence>
<organism evidence="2">
    <name type="scientific">Leptocylindrus danicus</name>
    <dbReference type="NCBI Taxonomy" id="163516"/>
    <lineage>
        <taxon>Eukaryota</taxon>
        <taxon>Sar</taxon>
        <taxon>Stramenopiles</taxon>
        <taxon>Ochrophyta</taxon>
        <taxon>Bacillariophyta</taxon>
        <taxon>Coscinodiscophyceae</taxon>
        <taxon>Chaetocerotophycidae</taxon>
        <taxon>Leptocylindrales</taxon>
        <taxon>Leptocylindraceae</taxon>
        <taxon>Leptocylindrus</taxon>
    </lineage>
</organism>
<reference evidence="2" key="1">
    <citation type="submission" date="2021-01" db="EMBL/GenBank/DDBJ databases">
        <authorList>
            <person name="Corre E."/>
            <person name="Pelletier E."/>
            <person name="Niang G."/>
            <person name="Scheremetjew M."/>
            <person name="Finn R."/>
            <person name="Kale V."/>
            <person name="Holt S."/>
            <person name="Cochrane G."/>
            <person name="Meng A."/>
            <person name="Brown T."/>
            <person name="Cohen L."/>
        </authorList>
    </citation>
    <scope>NUCLEOTIDE SEQUENCE</scope>
    <source>
        <strain evidence="2">B650</strain>
    </source>
</reference>
<name>A0A7S2JZP2_9STRA</name>
<protein>
    <submittedName>
        <fullName evidence="2">Uncharacterized protein</fullName>
    </submittedName>
</protein>
<gene>
    <name evidence="2" type="ORF">LDAN0321_LOCUS3386</name>
</gene>
<dbReference type="EMBL" id="HBGY01005545">
    <property type="protein sequence ID" value="CAD9562129.1"/>
    <property type="molecule type" value="Transcribed_RNA"/>
</dbReference>